<evidence type="ECO:0000256" key="2">
    <source>
        <dbReference type="ARBA" id="ARBA00022723"/>
    </source>
</evidence>
<dbReference type="SFLD" id="SFLDG00179">
    <property type="entry name" value="mandelate_racemase"/>
    <property type="match status" value="1"/>
</dbReference>
<proteinExistence type="predicted"/>
<dbReference type="SUPFAM" id="SSF54826">
    <property type="entry name" value="Enolase N-terminal domain-like"/>
    <property type="match status" value="1"/>
</dbReference>
<dbReference type="Proteomes" id="UP001497493">
    <property type="component" value="Chromosome"/>
</dbReference>
<dbReference type="InterPro" id="IPR018110">
    <property type="entry name" value="Mandel_Rmase/mucon_lact_enz_CS"/>
</dbReference>
<keyword evidence="3" id="KW-0460">Magnesium</keyword>
<evidence type="ECO:0000313" key="5">
    <source>
        <dbReference type="EMBL" id="CAL1241877.1"/>
    </source>
</evidence>
<evidence type="ECO:0000256" key="3">
    <source>
        <dbReference type="ARBA" id="ARBA00022842"/>
    </source>
</evidence>
<dbReference type="Gene3D" id="3.20.20.120">
    <property type="entry name" value="Enolase-like C-terminal domain"/>
    <property type="match status" value="1"/>
</dbReference>
<accession>A0ABP1CCC7</accession>
<dbReference type="SMART" id="SM00922">
    <property type="entry name" value="MR_MLE"/>
    <property type="match status" value="1"/>
</dbReference>
<dbReference type="SFLD" id="SFLDS00001">
    <property type="entry name" value="Enolase"/>
    <property type="match status" value="1"/>
</dbReference>
<keyword evidence="2" id="KW-0479">Metal-binding</keyword>
<evidence type="ECO:0000313" key="6">
    <source>
        <dbReference type="Proteomes" id="UP001497493"/>
    </source>
</evidence>
<sequence>MDNPKAPIDTLAVAAYRLPTDRPEADGTYRWDSTTLVVVHAAAAGQVGLGYTYAGRAVAEIVRDHLAGAVIGRDALLVGACWEAMAWAVRNQGRPGQCAMAIAAVDVALWDLKARLLGLPLARLLGSIRDGVPVYGSGGFTSYSLAQLQEQLAGWVKAGIGRVKMKVGSQPELDPERVSAAAEAIGPEAELFVDANGAYARKQALAMAELFADAGVSWFEEPVSSDDLEGLRLLRDRSPAGMDIAAGEYGYDAFYFRRLLEAGAVDVLQADASRCGGITGFLRAADLAWAHHLPLSSHTAPALHLHVACAAPRLRHCEYFHDHARIEERLFDGVVKPVRGILRPDWSRPGMGLELKRKEAERFAL</sequence>
<dbReference type="InterPro" id="IPR036849">
    <property type="entry name" value="Enolase-like_C_sf"/>
</dbReference>
<dbReference type="PROSITE" id="PS00908">
    <property type="entry name" value="MR_MLE_1"/>
    <property type="match status" value="1"/>
</dbReference>
<name>A0ABP1CCC7_9GAMM</name>
<dbReference type="PANTHER" id="PTHR13794">
    <property type="entry name" value="ENOLASE SUPERFAMILY, MANDELATE RACEMASE"/>
    <property type="match status" value="1"/>
</dbReference>
<dbReference type="Pfam" id="PF13378">
    <property type="entry name" value="MR_MLE_C"/>
    <property type="match status" value="1"/>
</dbReference>
<evidence type="ECO:0000259" key="4">
    <source>
        <dbReference type="SMART" id="SM00922"/>
    </source>
</evidence>
<keyword evidence="5" id="KW-0413">Isomerase</keyword>
<dbReference type="InterPro" id="IPR013342">
    <property type="entry name" value="Mandelate_racemase_C"/>
</dbReference>
<dbReference type="InterPro" id="IPR013341">
    <property type="entry name" value="Mandelate_racemase_N_dom"/>
</dbReference>
<dbReference type="Gene3D" id="3.30.390.10">
    <property type="entry name" value="Enolase-like, N-terminal domain"/>
    <property type="match status" value="1"/>
</dbReference>
<organism evidence="5 6">
    <name type="scientific">Candidatus Methylocalor cossyra</name>
    <dbReference type="NCBI Taxonomy" id="3108543"/>
    <lineage>
        <taxon>Bacteria</taxon>
        <taxon>Pseudomonadati</taxon>
        <taxon>Pseudomonadota</taxon>
        <taxon>Gammaproteobacteria</taxon>
        <taxon>Methylococcales</taxon>
        <taxon>Methylococcaceae</taxon>
        <taxon>Candidatus Methylocalor</taxon>
    </lineage>
</organism>
<dbReference type="GO" id="GO:0018838">
    <property type="term" value="F:mandelate racemase activity"/>
    <property type="evidence" value="ECO:0007669"/>
    <property type="project" value="UniProtKB-EC"/>
</dbReference>
<dbReference type="PANTHER" id="PTHR13794:SF58">
    <property type="entry name" value="MITOCHONDRIAL ENOLASE SUPERFAMILY MEMBER 1"/>
    <property type="match status" value="1"/>
</dbReference>
<dbReference type="SUPFAM" id="SSF51604">
    <property type="entry name" value="Enolase C-terminal domain-like"/>
    <property type="match status" value="1"/>
</dbReference>
<comment type="cofactor">
    <cofactor evidence="1">
        <name>Mg(2+)</name>
        <dbReference type="ChEBI" id="CHEBI:18420"/>
    </cofactor>
</comment>
<dbReference type="EC" id="5.1.2.2" evidence="5"/>
<dbReference type="InterPro" id="IPR046945">
    <property type="entry name" value="RHMD-like"/>
</dbReference>
<gene>
    <name evidence="5" type="ORF">MECH1_V1_3101</name>
</gene>
<evidence type="ECO:0000256" key="1">
    <source>
        <dbReference type="ARBA" id="ARBA00001946"/>
    </source>
</evidence>
<dbReference type="Pfam" id="PF02746">
    <property type="entry name" value="MR_MLE_N"/>
    <property type="match status" value="1"/>
</dbReference>
<dbReference type="InterPro" id="IPR029017">
    <property type="entry name" value="Enolase-like_N"/>
</dbReference>
<keyword evidence="6" id="KW-1185">Reference proteome</keyword>
<reference evidence="5 6" key="1">
    <citation type="submission" date="2024-04" db="EMBL/GenBank/DDBJ databases">
        <authorList>
            <person name="Cremers G."/>
        </authorList>
    </citation>
    <scope>NUCLEOTIDE SEQUENCE [LARGE SCALE GENOMIC DNA]</scope>
    <source>
        <strain evidence="5">MeCH1-AG</strain>
    </source>
</reference>
<protein>
    <submittedName>
        <fullName evidence="5">Mandelate racemase</fullName>
        <ecNumber evidence="5">5.1.2.2</ecNumber>
    </submittedName>
</protein>
<dbReference type="EMBL" id="OZ026884">
    <property type="protein sequence ID" value="CAL1241877.1"/>
    <property type="molecule type" value="Genomic_DNA"/>
</dbReference>
<feature type="domain" description="Mandelate racemase/muconate lactonizing enzyme C-terminal" evidence="4">
    <location>
        <begin position="145"/>
        <end position="241"/>
    </location>
</feature>
<dbReference type="CDD" id="cd03328">
    <property type="entry name" value="MR_like_3"/>
    <property type="match status" value="1"/>
</dbReference>
<dbReference type="RefSeq" id="WP_348758350.1">
    <property type="nucleotide sequence ID" value="NZ_OZ026884.1"/>
</dbReference>
<dbReference type="InterPro" id="IPR029065">
    <property type="entry name" value="Enolase_C-like"/>
</dbReference>